<dbReference type="Gene3D" id="2.30.110.50">
    <property type="match status" value="1"/>
</dbReference>
<sequence>MKLTDLIQAIRSDLIQHERLLKTDIPSLPANTLLPRRAVTYAELGRDFSVTIDMVSVDSDIGLKTLMSQSITLWIQQADKSYLPINGYVHRFRRLGANGDLTSYQISFASWLHFLHLRSDMRIWQDRSVDDIISDVFNEHPQAQGKFTFALSRSLPLLSYCRQSETDWNFVHRLMESEGLYGFFRYSADGQSHTFVITDNLRYVDEIAPVRYYRSDLHGSDVGALTLWSGSRTLQSAAYATRTSDYKHPPIPSRPKGTLVHARPNQGALPGQTEIFEFTGAYTYRESERGQALSKIRVEEWESRAKRFHGLGGLPGIDAGRVFQLVDHPEHDREPEEQRQFVALKVWRYLENNLPVSREEPDYPHSLKRELQQAMAGRADHEFLKIRHFDGSEGCCLVEIEAQRTTVPYRSPFEHKKPVMHLETAMVVGPKGEEVYTDDLNRIKVVFLWGRHNPGNAGASCWIRAAQADTGAGYGGVHVPRVGEELIVDHVGGDCDRPLAVHRVYNGAVRPAWHTNGILSGYRSKEYHGSDFSHFVMDDATGQTRAQLFNSGSNGITLLQIGYLIDQNDNARGAYLGSGFDLKTDAWGAIRANRGLYVSTYTKPSNGQPLDARETQEQLGNSASLLETLADASEQIQAESLKPGHQELKGFSDATRHSVSGTSKGGRTAGGGTGNANVFAKPLLALGSPEDIGLSSKASIHATADRHINLASGLSTFVAAGKSFIAGAVEKISLFVQRGGIDLFAAKGPVRIQAHDDDIEVIAERVIKLLAIKGKVDIAALDGIRLSSGEGYIELAGGEVNIQAPGKISFKGSQYSFDGPASQPYPLPPFRPPYQAQYVLESETDGTPMIHHPYELKLPSGRTLQGRTNDLGETVRVFTSSAQDVRLRALEQDTAEVKPWKFAGGGQADIEADYLVDAGND</sequence>
<evidence type="ECO:0000256" key="1">
    <source>
        <dbReference type="ARBA" id="ARBA00005558"/>
    </source>
</evidence>
<dbReference type="InterPro" id="IPR017847">
    <property type="entry name" value="T6SS_RhsGE_Vgr_subset"/>
</dbReference>
<dbReference type="NCBIfam" id="TIGR03361">
    <property type="entry name" value="VI_Rhs_Vgr"/>
    <property type="match status" value="1"/>
</dbReference>
<evidence type="ECO:0000256" key="2">
    <source>
        <dbReference type="SAM" id="MobiDB-lite"/>
    </source>
</evidence>
<dbReference type="Pfam" id="PF04717">
    <property type="entry name" value="Phage_base_V"/>
    <property type="match status" value="1"/>
</dbReference>
<evidence type="ECO:0000259" key="3">
    <source>
        <dbReference type="Pfam" id="PF04717"/>
    </source>
</evidence>
<dbReference type="InterPro" id="IPR037026">
    <property type="entry name" value="Vgr_OB-fold_dom_sf"/>
</dbReference>
<proteinExistence type="inferred from homology"/>
<feature type="domain" description="DUF2345" evidence="4">
    <location>
        <begin position="673"/>
        <end position="821"/>
    </location>
</feature>
<dbReference type="Gene3D" id="3.55.50.10">
    <property type="entry name" value="Baseplate protein-like domains"/>
    <property type="match status" value="1"/>
</dbReference>
<dbReference type="Pfam" id="PF13296">
    <property type="entry name" value="T6SS_Vgr"/>
    <property type="match status" value="1"/>
</dbReference>
<dbReference type="Pfam" id="PF10106">
    <property type="entry name" value="DUF2345"/>
    <property type="match status" value="1"/>
</dbReference>
<dbReference type="SUPFAM" id="SSF69279">
    <property type="entry name" value="Phage tail proteins"/>
    <property type="match status" value="2"/>
</dbReference>
<comment type="caution">
    <text evidence="6">The sequence shown here is derived from an EMBL/GenBank/DDBJ whole genome shotgun (WGS) entry which is preliminary data.</text>
</comment>
<dbReference type="Proteomes" id="UP000248918">
    <property type="component" value="Unassembled WGS sequence"/>
</dbReference>
<accession>A0A329BUE9</accession>
<dbReference type="InterPro" id="IPR028244">
    <property type="entry name" value="T6SS_Rhs_Vgr_dom"/>
</dbReference>
<evidence type="ECO:0000259" key="5">
    <source>
        <dbReference type="Pfam" id="PF13296"/>
    </source>
</evidence>
<dbReference type="RefSeq" id="WP_111933241.1">
    <property type="nucleotide sequence ID" value="NZ_CADFFP010000018.1"/>
</dbReference>
<organism evidence="6 7">
    <name type="scientific">Paraburkholderia bryophila</name>
    <dbReference type="NCBI Taxonomy" id="420952"/>
    <lineage>
        <taxon>Bacteria</taxon>
        <taxon>Pseudomonadati</taxon>
        <taxon>Pseudomonadota</taxon>
        <taxon>Betaproteobacteria</taxon>
        <taxon>Burkholderiales</taxon>
        <taxon>Burkholderiaceae</taxon>
        <taxon>Paraburkholderia</taxon>
    </lineage>
</organism>
<gene>
    <name evidence="6" type="ORF">BX591_11535</name>
</gene>
<dbReference type="EMBL" id="QLTK01000015">
    <property type="protein sequence ID" value="RAS25789.1"/>
    <property type="molecule type" value="Genomic_DNA"/>
</dbReference>
<dbReference type="OrthoDB" id="1907165at2"/>
<dbReference type="Pfam" id="PF05954">
    <property type="entry name" value="Phage_GPD"/>
    <property type="match status" value="1"/>
</dbReference>
<evidence type="ECO:0000313" key="6">
    <source>
        <dbReference type="EMBL" id="RAS25789.1"/>
    </source>
</evidence>
<feature type="compositionally biased region" description="Gly residues" evidence="2">
    <location>
        <begin position="663"/>
        <end position="673"/>
    </location>
</feature>
<dbReference type="InterPro" id="IPR018769">
    <property type="entry name" value="VgrG2_DUF2345"/>
</dbReference>
<dbReference type="InterPro" id="IPR006531">
    <property type="entry name" value="Gp5/Vgr_OB"/>
</dbReference>
<dbReference type="Gene3D" id="4.10.220.110">
    <property type="match status" value="1"/>
</dbReference>
<feature type="domain" description="Gp5/Type VI secretion system Vgr protein OB-fold" evidence="3">
    <location>
        <begin position="437"/>
        <end position="505"/>
    </location>
</feature>
<dbReference type="SUPFAM" id="SSF69255">
    <property type="entry name" value="gp5 N-terminal domain-like"/>
    <property type="match status" value="1"/>
</dbReference>
<evidence type="ECO:0000259" key="4">
    <source>
        <dbReference type="Pfam" id="PF10106"/>
    </source>
</evidence>
<feature type="region of interest" description="Disordered" evidence="2">
    <location>
        <begin position="653"/>
        <end position="673"/>
    </location>
</feature>
<dbReference type="Gene3D" id="2.40.50.230">
    <property type="entry name" value="Gp5 N-terminal domain"/>
    <property type="match status" value="1"/>
</dbReference>
<dbReference type="NCBIfam" id="TIGR01646">
    <property type="entry name" value="vgr_GE"/>
    <property type="match status" value="1"/>
</dbReference>
<dbReference type="AlphaFoldDB" id="A0A329BUE9"/>
<protein>
    <submittedName>
        <fullName evidence="6">Rhs element Vgr protein</fullName>
    </submittedName>
</protein>
<dbReference type="InterPro" id="IPR006533">
    <property type="entry name" value="T6SS_Vgr_RhsGE"/>
</dbReference>
<evidence type="ECO:0000313" key="7">
    <source>
        <dbReference type="Proteomes" id="UP000248918"/>
    </source>
</evidence>
<reference evidence="6 7" key="1">
    <citation type="submission" date="2018-06" db="EMBL/GenBank/DDBJ databases">
        <title>Genomic Encyclopedia of Type Strains, Phase III (KMG-III): the genomes of soil and plant-associated and newly described type strains.</title>
        <authorList>
            <person name="Whitman W."/>
        </authorList>
    </citation>
    <scope>NUCLEOTIDE SEQUENCE [LARGE SCALE GENOMIC DNA]</scope>
    <source>
        <strain evidence="6 7">LMG 23644</strain>
    </source>
</reference>
<name>A0A329BUE9_9BURK</name>
<feature type="domain" description="Putative type VI secretion system Rhs element associated Vgr" evidence="5">
    <location>
        <begin position="525"/>
        <end position="632"/>
    </location>
</feature>
<comment type="similarity">
    <text evidence="1">Belongs to the VgrG protein family.</text>
</comment>